<dbReference type="Bgee" id="ENSMMUG00000051827">
    <property type="expression patterns" value="Expressed in hindlimb stylopod muscle and 16 other cell types or tissues"/>
</dbReference>
<dbReference type="PANTHER" id="PTHR12138:SF133">
    <property type="entry name" value="SECRETED PROTEIN"/>
    <property type="match status" value="1"/>
</dbReference>
<evidence type="ECO:0000313" key="1">
    <source>
        <dbReference type="Ensembl" id="ENSMMUP00000064025.1"/>
    </source>
</evidence>
<dbReference type="VEuPathDB" id="HostDB:ENSMMUG00000051827"/>
<keyword evidence="2" id="KW-1185">Reference proteome</keyword>
<reference evidence="1" key="2">
    <citation type="submission" date="2019-01" db="EMBL/GenBank/DDBJ databases">
        <authorList>
            <person name="Graves T."/>
            <person name="Eichler E.E."/>
            <person name="Wilson R.K."/>
        </authorList>
    </citation>
    <scope>NUCLEOTIDE SEQUENCE [LARGE SCALE GENOMIC DNA]</scope>
    <source>
        <strain evidence="1">17573</strain>
    </source>
</reference>
<reference evidence="1" key="3">
    <citation type="submission" date="2025-08" db="UniProtKB">
        <authorList>
            <consortium name="Ensembl"/>
        </authorList>
    </citation>
    <scope>IDENTIFICATION</scope>
    <source>
        <strain evidence="1">17573</strain>
    </source>
</reference>
<sequence>MESRSVARLECSGTILALCNLCLLDSSDSPASASRVAGTTGTCHHARLIFFCIFSRDRVSPCWPGWSRSPDLVILLPRPPKMLGLQA</sequence>
<protein>
    <submittedName>
        <fullName evidence="1">Uncharacterized protein</fullName>
    </submittedName>
</protein>
<dbReference type="Ensembl" id="ENSMMUT00000102315.1">
    <property type="protein sequence ID" value="ENSMMUP00000064025.1"/>
    <property type="gene ID" value="ENSMMUG00000051827.1"/>
</dbReference>
<dbReference type="Proteomes" id="UP000006718">
    <property type="component" value="Chromosome 20"/>
</dbReference>
<accession>A0A5F7ZEI5</accession>
<reference evidence="1" key="4">
    <citation type="submission" date="2025-09" db="UniProtKB">
        <authorList>
            <consortium name="Ensembl"/>
        </authorList>
    </citation>
    <scope>IDENTIFICATION</scope>
    <source>
        <strain evidence="1">17573</strain>
    </source>
</reference>
<dbReference type="OMA" id="WSRIPNL"/>
<dbReference type="PANTHER" id="PTHR12138">
    <property type="entry name" value="PRIMATE-EXPANDED PROTEIN FAMILY"/>
    <property type="match status" value="1"/>
</dbReference>
<dbReference type="GeneTree" id="ENSGT00940000166898"/>
<evidence type="ECO:0000313" key="2">
    <source>
        <dbReference type="Proteomes" id="UP000006718"/>
    </source>
</evidence>
<reference evidence="2" key="1">
    <citation type="journal article" date="2007" name="Science">
        <title>Evolutionary and biomedical insights from the rhesus macaque genome.</title>
        <authorList>
            <person name="Gibbs R.A."/>
            <person name="Rogers J."/>
            <person name="Katze M.G."/>
            <person name="Bumgarner R."/>
            <person name="Weinstock G.M."/>
            <person name="Mardis E.R."/>
            <person name="Remington K.A."/>
            <person name="Strausberg R.L."/>
            <person name="Venter J.C."/>
            <person name="Wilson R.K."/>
            <person name="Batzer M.A."/>
            <person name="Bustamante C.D."/>
            <person name="Eichler E.E."/>
            <person name="Hahn M.W."/>
            <person name="Hardison R.C."/>
            <person name="Makova K.D."/>
            <person name="Miller W."/>
            <person name="Milosavljevic A."/>
            <person name="Palermo R.E."/>
            <person name="Siepel A."/>
            <person name="Sikela J.M."/>
            <person name="Attaway T."/>
            <person name="Bell S."/>
            <person name="Bernard K.E."/>
            <person name="Buhay C.J."/>
            <person name="Chandrabose M.N."/>
            <person name="Dao M."/>
            <person name="Davis C."/>
            <person name="Delehaunty K.D."/>
            <person name="Ding Y."/>
            <person name="Dinh H.H."/>
            <person name="Dugan-Rocha S."/>
            <person name="Fulton L.A."/>
            <person name="Gabisi R.A."/>
            <person name="Garner T.T."/>
            <person name="Godfrey J."/>
            <person name="Hawes A.C."/>
            <person name="Hernandez J."/>
            <person name="Hines S."/>
            <person name="Holder M."/>
            <person name="Hume J."/>
            <person name="Jhangiani S.N."/>
            <person name="Joshi V."/>
            <person name="Khan Z.M."/>
            <person name="Kirkness E.F."/>
            <person name="Cree A."/>
            <person name="Fowler R.G."/>
            <person name="Lee S."/>
            <person name="Lewis L.R."/>
            <person name="Li Z."/>
            <person name="Liu Y.-S."/>
            <person name="Moore S.M."/>
            <person name="Muzny D."/>
            <person name="Nazareth L.V."/>
            <person name="Ngo D.N."/>
            <person name="Okwuonu G.O."/>
            <person name="Pai G."/>
            <person name="Parker D."/>
            <person name="Paul H.A."/>
            <person name="Pfannkoch C."/>
            <person name="Pohl C.S."/>
            <person name="Rogers Y.-H.C."/>
            <person name="Ruiz S.J."/>
            <person name="Sabo A."/>
            <person name="Santibanez J."/>
            <person name="Schneider B.W."/>
            <person name="Smith S.M."/>
            <person name="Sodergren E."/>
            <person name="Svatek A.F."/>
            <person name="Utterback T.R."/>
            <person name="Vattathil S."/>
            <person name="Warren W."/>
            <person name="White C.S."/>
            <person name="Chinwalla A.T."/>
            <person name="Feng Y."/>
            <person name="Halpern A.L."/>
            <person name="Hillier L.W."/>
            <person name="Huang X."/>
            <person name="Minx P."/>
            <person name="Nelson J.O."/>
            <person name="Pepin K.H."/>
            <person name="Qin X."/>
            <person name="Sutton G.G."/>
            <person name="Venter E."/>
            <person name="Walenz B.P."/>
            <person name="Wallis J.W."/>
            <person name="Worley K.C."/>
            <person name="Yang S.-P."/>
            <person name="Jones S.M."/>
            <person name="Marra M.A."/>
            <person name="Rocchi M."/>
            <person name="Schein J.E."/>
            <person name="Baertsch R."/>
            <person name="Clarke L."/>
            <person name="Csuros M."/>
            <person name="Glasscock J."/>
            <person name="Harris R.A."/>
            <person name="Havlak P."/>
            <person name="Jackson A.R."/>
            <person name="Jiang H."/>
            <person name="Liu Y."/>
            <person name="Messina D.N."/>
            <person name="Shen Y."/>
            <person name="Song H.X.-Z."/>
            <person name="Wylie T."/>
            <person name="Zhang L."/>
            <person name="Birney E."/>
            <person name="Han K."/>
            <person name="Konkel M.K."/>
            <person name="Lee J."/>
            <person name="Smit A.F.A."/>
            <person name="Ullmer B."/>
            <person name="Wang H."/>
            <person name="Xing J."/>
            <person name="Burhans R."/>
            <person name="Cheng Z."/>
            <person name="Karro J.E."/>
            <person name="Ma J."/>
            <person name="Raney B."/>
            <person name="She X."/>
            <person name="Cox M.J."/>
            <person name="Demuth J.P."/>
            <person name="Dumas L.J."/>
            <person name="Han S.-G."/>
            <person name="Hopkins J."/>
            <person name="Karimpour-Fard A."/>
            <person name="Kim Y.H."/>
            <person name="Pollack J.R."/>
            <person name="Vinar T."/>
            <person name="Addo-Quaye C."/>
            <person name="Degenhardt J."/>
            <person name="Denby A."/>
            <person name="Hubisz M.J."/>
            <person name="Indap A."/>
            <person name="Kosiol C."/>
            <person name="Lahn B.T."/>
            <person name="Lawson H.A."/>
            <person name="Marklein A."/>
            <person name="Nielsen R."/>
            <person name="Vallender E.J."/>
            <person name="Clark A.G."/>
            <person name="Ferguson B."/>
            <person name="Hernandez R.D."/>
            <person name="Hirani K."/>
            <person name="Kehrer-Sawatzki H."/>
            <person name="Kolb J."/>
            <person name="Patil S."/>
            <person name="Pu L.-L."/>
            <person name="Ren Y."/>
            <person name="Smith D.G."/>
            <person name="Wheeler D.A."/>
            <person name="Schenck I."/>
            <person name="Ball E.V."/>
            <person name="Chen R."/>
            <person name="Cooper D.N."/>
            <person name="Giardine B."/>
            <person name="Hsu F."/>
            <person name="Kent W.J."/>
            <person name="Lesk A."/>
            <person name="Nelson D.L."/>
            <person name="O'brien W.E."/>
            <person name="Pruefer K."/>
            <person name="Stenson P.D."/>
            <person name="Wallace J.C."/>
            <person name="Ke H."/>
            <person name="Liu X.-M."/>
            <person name="Wang P."/>
            <person name="Xiang A.P."/>
            <person name="Yang F."/>
            <person name="Barber G.P."/>
            <person name="Haussler D."/>
            <person name="Karolchik D."/>
            <person name="Kern A.D."/>
            <person name="Kuhn R.M."/>
            <person name="Smith K.E."/>
            <person name="Zwieg A.S."/>
        </authorList>
    </citation>
    <scope>NUCLEOTIDE SEQUENCE [LARGE SCALE GENOMIC DNA]</scope>
    <source>
        <strain evidence="2">17573</strain>
    </source>
</reference>
<name>A0A5F7ZEI5_MACMU</name>
<organism evidence="1 2">
    <name type="scientific">Macaca mulatta</name>
    <name type="common">Rhesus macaque</name>
    <dbReference type="NCBI Taxonomy" id="9544"/>
    <lineage>
        <taxon>Eukaryota</taxon>
        <taxon>Metazoa</taxon>
        <taxon>Chordata</taxon>
        <taxon>Craniata</taxon>
        <taxon>Vertebrata</taxon>
        <taxon>Euteleostomi</taxon>
        <taxon>Mammalia</taxon>
        <taxon>Eutheria</taxon>
        <taxon>Euarchontoglires</taxon>
        <taxon>Primates</taxon>
        <taxon>Haplorrhini</taxon>
        <taxon>Catarrhini</taxon>
        <taxon>Cercopithecidae</taxon>
        <taxon>Cercopithecinae</taxon>
        <taxon>Macaca</taxon>
    </lineage>
</organism>
<proteinExistence type="predicted"/>
<dbReference type="PRINTS" id="PR02045">
    <property type="entry name" value="F138DOMAIN"/>
</dbReference>
<dbReference type="InParanoid" id="A0A5F7ZEI5"/>
<dbReference type="AlphaFoldDB" id="A0A5F7ZEI5"/>